<keyword evidence="8" id="KW-0460">Magnesium</keyword>
<dbReference type="InterPro" id="IPR036412">
    <property type="entry name" value="HAD-like_sf"/>
</dbReference>
<dbReference type="GO" id="GO:0016787">
    <property type="term" value="F:hydrolase activity"/>
    <property type="evidence" value="ECO:0007669"/>
    <property type="project" value="UniProtKB-KW"/>
</dbReference>
<accession>A0ABV4UKP3</accession>
<dbReference type="NCBIfam" id="TIGR00338">
    <property type="entry name" value="serB"/>
    <property type="match status" value="1"/>
</dbReference>
<comment type="catalytic activity">
    <reaction evidence="12">
        <text>O-phospho-D-serine + H2O = D-serine + phosphate</text>
        <dbReference type="Rhea" id="RHEA:24873"/>
        <dbReference type="ChEBI" id="CHEBI:15377"/>
        <dbReference type="ChEBI" id="CHEBI:35247"/>
        <dbReference type="ChEBI" id="CHEBI:43474"/>
        <dbReference type="ChEBI" id="CHEBI:58680"/>
        <dbReference type="EC" id="3.1.3.3"/>
    </reaction>
</comment>
<comment type="catalytic activity">
    <reaction evidence="11">
        <text>O-phospho-L-serine + H2O = L-serine + phosphate</text>
        <dbReference type="Rhea" id="RHEA:21208"/>
        <dbReference type="ChEBI" id="CHEBI:15377"/>
        <dbReference type="ChEBI" id="CHEBI:33384"/>
        <dbReference type="ChEBI" id="CHEBI:43474"/>
        <dbReference type="ChEBI" id="CHEBI:57524"/>
        <dbReference type="EC" id="3.1.3.3"/>
    </reaction>
</comment>
<evidence type="ECO:0000256" key="10">
    <source>
        <dbReference type="ARBA" id="ARBA00031693"/>
    </source>
</evidence>
<dbReference type="PANTHER" id="PTHR43344:SF2">
    <property type="entry name" value="PHOSPHOSERINE PHOSPHATASE"/>
    <property type="match status" value="1"/>
</dbReference>
<dbReference type="SFLD" id="SFLDF00029">
    <property type="entry name" value="phosphoserine_phosphatase"/>
    <property type="match status" value="1"/>
</dbReference>
<evidence type="ECO:0000256" key="2">
    <source>
        <dbReference type="ARBA" id="ARBA00005135"/>
    </source>
</evidence>
<evidence type="ECO:0000256" key="4">
    <source>
        <dbReference type="ARBA" id="ARBA00012640"/>
    </source>
</evidence>
<dbReference type="InterPro" id="IPR050582">
    <property type="entry name" value="HAD-like_SerB"/>
</dbReference>
<sequence length="355" mass="35528">MQTTAYVVHYSPAGPDGAPAAEPPALLEAIAEAGFAVASREAFSGDGFCGARLAVRPAEARAASSAQPQASFAGPSPVGTLSAGTLAAGALSAAATGADGLPGGGSAATYRAPGGLAGLRAAVLGAKDSFDAGTGACVVPSDLFHAPRMLLVLDVDSTLIRQEVVEMLAAHAGCEAEVTEVTEAAMRGELDFAQSLHARVATLAGLEQEVIAAVRDAVELTPGASELVGAFRAAGHAVGVVSGGFIQILAPLAAELRLDFANANELGIEGGRLTGTVVGDVVDRAAKEARLREWALSLGIPVAHTIAVGDGANDLDMVRAAGLGVAFNAQPALRRGADAAIDLPRLDVIRHLVGI</sequence>
<keyword evidence="6" id="KW-0479">Metal-binding</keyword>
<evidence type="ECO:0000256" key="9">
    <source>
        <dbReference type="ARBA" id="ARBA00023299"/>
    </source>
</evidence>
<dbReference type="InterPro" id="IPR023214">
    <property type="entry name" value="HAD_sf"/>
</dbReference>
<comment type="pathway">
    <text evidence="2">Amino-acid biosynthesis; L-serine biosynthesis; L-serine from 3-phospho-D-glycerate: step 3/3.</text>
</comment>
<dbReference type="SFLD" id="SFLDG01136">
    <property type="entry name" value="C1.6:_Phosphoserine_Phosphatas"/>
    <property type="match status" value="1"/>
</dbReference>
<dbReference type="SUPFAM" id="SSF56784">
    <property type="entry name" value="HAD-like"/>
    <property type="match status" value="1"/>
</dbReference>
<dbReference type="Proteomes" id="UP001575652">
    <property type="component" value="Unassembled WGS sequence"/>
</dbReference>
<proteinExistence type="inferred from homology"/>
<comment type="similarity">
    <text evidence="3">Belongs to the HAD-like hydrolase superfamily. SerB family.</text>
</comment>
<evidence type="ECO:0000313" key="14">
    <source>
        <dbReference type="Proteomes" id="UP001575652"/>
    </source>
</evidence>
<evidence type="ECO:0000256" key="3">
    <source>
        <dbReference type="ARBA" id="ARBA00009184"/>
    </source>
</evidence>
<evidence type="ECO:0000256" key="11">
    <source>
        <dbReference type="ARBA" id="ARBA00048138"/>
    </source>
</evidence>
<evidence type="ECO:0000256" key="5">
    <source>
        <dbReference type="ARBA" id="ARBA00022605"/>
    </source>
</evidence>
<keyword evidence="14" id="KW-1185">Reference proteome</keyword>
<evidence type="ECO:0000256" key="12">
    <source>
        <dbReference type="ARBA" id="ARBA00048523"/>
    </source>
</evidence>
<comment type="cofactor">
    <cofactor evidence="1">
        <name>Mg(2+)</name>
        <dbReference type="ChEBI" id="CHEBI:18420"/>
    </cofactor>
</comment>
<dbReference type="PANTHER" id="PTHR43344">
    <property type="entry name" value="PHOSPHOSERINE PHOSPHATASE"/>
    <property type="match status" value="1"/>
</dbReference>
<evidence type="ECO:0000256" key="7">
    <source>
        <dbReference type="ARBA" id="ARBA00022801"/>
    </source>
</evidence>
<keyword evidence="5" id="KW-0028">Amino-acid biosynthesis</keyword>
<reference evidence="13 14" key="1">
    <citation type="submission" date="2024-09" db="EMBL/GenBank/DDBJ databases">
        <authorList>
            <person name="Salinas-Garcia M.A."/>
            <person name="Prieme A."/>
        </authorList>
    </citation>
    <scope>NUCLEOTIDE SEQUENCE [LARGE SCALE GENOMIC DNA]</scope>
    <source>
        <strain evidence="13 14">DSM 21081</strain>
    </source>
</reference>
<dbReference type="RefSeq" id="WP_373971369.1">
    <property type="nucleotide sequence ID" value="NZ_JBHDLJ010000004.1"/>
</dbReference>
<dbReference type="NCBIfam" id="TIGR01488">
    <property type="entry name" value="HAD-SF-IB"/>
    <property type="match status" value="1"/>
</dbReference>
<organism evidence="13 14">
    <name type="scientific">Arthrobacter halodurans</name>
    <dbReference type="NCBI Taxonomy" id="516699"/>
    <lineage>
        <taxon>Bacteria</taxon>
        <taxon>Bacillati</taxon>
        <taxon>Actinomycetota</taxon>
        <taxon>Actinomycetes</taxon>
        <taxon>Micrococcales</taxon>
        <taxon>Micrococcaceae</taxon>
        <taxon>Arthrobacter</taxon>
    </lineage>
</organism>
<keyword evidence="7 13" id="KW-0378">Hydrolase</keyword>
<protein>
    <recommendedName>
        <fullName evidence="4">phosphoserine phosphatase</fullName>
        <ecNumber evidence="4">3.1.3.3</ecNumber>
    </recommendedName>
    <alternativeName>
        <fullName evidence="10">O-phosphoserine phosphohydrolase</fullName>
    </alternativeName>
</protein>
<dbReference type="InterPro" id="IPR004469">
    <property type="entry name" value="PSP"/>
</dbReference>
<gene>
    <name evidence="13" type="primary">serB</name>
    <name evidence="13" type="ORF">ACETWP_06295</name>
</gene>
<comment type="caution">
    <text evidence="13">The sequence shown here is derived from an EMBL/GenBank/DDBJ whole genome shotgun (WGS) entry which is preliminary data.</text>
</comment>
<evidence type="ECO:0000313" key="13">
    <source>
        <dbReference type="EMBL" id="MFB0834195.1"/>
    </source>
</evidence>
<dbReference type="SFLD" id="SFLDG01137">
    <property type="entry name" value="C1.6.1:_Phosphoserine_Phosphat"/>
    <property type="match status" value="1"/>
</dbReference>
<evidence type="ECO:0000256" key="8">
    <source>
        <dbReference type="ARBA" id="ARBA00022842"/>
    </source>
</evidence>
<dbReference type="Pfam" id="PF12710">
    <property type="entry name" value="HAD"/>
    <property type="match status" value="1"/>
</dbReference>
<dbReference type="Gene3D" id="3.40.50.1000">
    <property type="entry name" value="HAD superfamily/HAD-like"/>
    <property type="match status" value="1"/>
</dbReference>
<keyword evidence="9" id="KW-0718">Serine biosynthesis</keyword>
<evidence type="ECO:0000256" key="6">
    <source>
        <dbReference type="ARBA" id="ARBA00022723"/>
    </source>
</evidence>
<name>A0ABV4UKP3_9MICC</name>
<dbReference type="EC" id="3.1.3.3" evidence="4"/>
<dbReference type="SFLD" id="SFLDS00003">
    <property type="entry name" value="Haloacid_Dehalogenase"/>
    <property type="match status" value="1"/>
</dbReference>
<dbReference type="EMBL" id="JBHDLJ010000004">
    <property type="protein sequence ID" value="MFB0834195.1"/>
    <property type="molecule type" value="Genomic_DNA"/>
</dbReference>
<evidence type="ECO:0000256" key="1">
    <source>
        <dbReference type="ARBA" id="ARBA00001946"/>
    </source>
</evidence>